<protein>
    <submittedName>
        <fullName evidence="3">E3 ubiquitin-protein ligase rad18</fullName>
        <ecNumber evidence="3">2.3.2.27</ecNumber>
    </submittedName>
</protein>
<dbReference type="PANTHER" id="PTHR14134">
    <property type="entry name" value="E3 UBIQUITIN-PROTEIN LIGASE RAD18"/>
    <property type="match status" value="1"/>
</dbReference>
<name>A0AAJ0FW77_9HYPO</name>
<organism evidence="3 4">
    <name type="scientific">Conoideocrella luteorostrata</name>
    <dbReference type="NCBI Taxonomy" id="1105319"/>
    <lineage>
        <taxon>Eukaryota</taxon>
        <taxon>Fungi</taxon>
        <taxon>Dikarya</taxon>
        <taxon>Ascomycota</taxon>
        <taxon>Pezizomycotina</taxon>
        <taxon>Sordariomycetes</taxon>
        <taxon>Hypocreomycetidae</taxon>
        <taxon>Hypocreales</taxon>
        <taxon>Clavicipitaceae</taxon>
        <taxon>Conoideocrella</taxon>
    </lineage>
</organism>
<feature type="compositionally biased region" description="Acidic residues" evidence="1">
    <location>
        <begin position="18"/>
        <end position="32"/>
    </location>
</feature>
<dbReference type="Proteomes" id="UP001251528">
    <property type="component" value="Unassembled WGS sequence"/>
</dbReference>
<accession>A0AAJ0FW77</accession>
<dbReference type="InterPro" id="IPR003034">
    <property type="entry name" value="SAP_dom"/>
</dbReference>
<evidence type="ECO:0000313" key="4">
    <source>
        <dbReference type="Proteomes" id="UP001251528"/>
    </source>
</evidence>
<keyword evidence="4" id="KW-1185">Reference proteome</keyword>
<reference evidence="3" key="1">
    <citation type="submission" date="2023-06" db="EMBL/GenBank/DDBJ databases">
        <title>Conoideocrella luteorostrata (Hypocreales: Clavicipitaceae), a potential biocontrol fungus for elongate hemlock scale in United States Christmas tree production areas.</title>
        <authorList>
            <person name="Barrett H."/>
            <person name="Lovett B."/>
            <person name="Macias A.M."/>
            <person name="Stajich J.E."/>
            <person name="Kasson M.T."/>
        </authorList>
    </citation>
    <scope>NUCLEOTIDE SEQUENCE</scope>
    <source>
        <strain evidence="3">ARSEF 14590</strain>
    </source>
</reference>
<gene>
    <name evidence="3" type="primary">RAD18</name>
    <name evidence="3" type="ORF">QQS21_008804</name>
</gene>
<dbReference type="GO" id="GO:0003697">
    <property type="term" value="F:single-stranded DNA binding"/>
    <property type="evidence" value="ECO:0007669"/>
    <property type="project" value="InterPro"/>
</dbReference>
<dbReference type="GO" id="GO:0061630">
    <property type="term" value="F:ubiquitin protein ligase activity"/>
    <property type="evidence" value="ECO:0007669"/>
    <property type="project" value="UniProtKB-EC"/>
</dbReference>
<dbReference type="GO" id="GO:0006301">
    <property type="term" value="P:DNA damage tolerance"/>
    <property type="evidence" value="ECO:0007669"/>
    <property type="project" value="InterPro"/>
</dbReference>
<sequence>MSANSPRPDPRKEVLPASDEDESSNHDDEDGYKDDAENAHNLVPCPSCQNNMKAWQVFQHLEACPGPNSQTTSSEIVRNSAALQIPQLRHHKTVERLPALNYSMLKEQALRKKLAEMGISNQGPRILLEQRHREWITIWNANCDSAQPRNRQQLLQDLDVWEKTQGYRSTTAGRTPSSIIAIKDKKFDGTAWAARHDSSFKDLIASARKSRMNIKPSFKYEDERGEKVESLPHDLTTKRRGLFMDMDKTKNPALELQGHLLTSGELLNDVGSHPDMANEELLDQ</sequence>
<dbReference type="AlphaFoldDB" id="A0AAJ0FW77"/>
<feature type="region of interest" description="Disordered" evidence="1">
    <location>
        <begin position="1"/>
        <end position="38"/>
    </location>
</feature>
<comment type="caution">
    <text evidence="3">The sequence shown here is derived from an EMBL/GenBank/DDBJ whole genome shotgun (WGS) entry which is preliminary data.</text>
</comment>
<feature type="domain" description="SAP" evidence="2">
    <location>
        <begin position="102"/>
        <end position="136"/>
    </location>
</feature>
<keyword evidence="3" id="KW-0012">Acyltransferase</keyword>
<dbReference type="GO" id="GO:0097505">
    <property type="term" value="C:Rad6-Rad18 complex"/>
    <property type="evidence" value="ECO:0007669"/>
    <property type="project" value="TreeGrafter"/>
</dbReference>
<evidence type="ECO:0000259" key="2">
    <source>
        <dbReference type="PROSITE" id="PS50800"/>
    </source>
</evidence>
<dbReference type="EC" id="2.3.2.27" evidence="3"/>
<dbReference type="PANTHER" id="PTHR14134:SF2">
    <property type="entry name" value="E3 UBIQUITIN-PROTEIN LIGASE RAD18"/>
    <property type="match status" value="1"/>
</dbReference>
<evidence type="ECO:0000313" key="3">
    <source>
        <dbReference type="EMBL" id="KAK2593488.1"/>
    </source>
</evidence>
<evidence type="ECO:0000256" key="1">
    <source>
        <dbReference type="SAM" id="MobiDB-lite"/>
    </source>
</evidence>
<proteinExistence type="predicted"/>
<dbReference type="GO" id="GO:0006513">
    <property type="term" value="P:protein monoubiquitination"/>
    <property type="evidence" value="ECO:0007669"/>
    <property type="project" value="InterPro"/>
</dbReference>
<keyword evidence="3" id="KW-0808">Transferase</keyword>
<dbReference type="InterPro" id="IPR039577">
    <property type="entry name" value="Rad18"/>
</dbReference>
<dbReference type="GO" id="GO:0005634">
    <property type="term" value="C:nucleus"/>
    <property type="evidence" value="ECO:0007669"/>
    <property type="project" value="TreeGrafter"/>
</dbReference>
<dbReference type="EMBL" id="JASWJB010000209">
    <property type="protein sequence ID" value="KAK2593488.1"/>
    <property type="molecule type" value="Genomic_DNA"/>
</dbReference>
<dbReference type="PROSITE" id="PS50800">
    <property type="entry name" value="SAP"/>
    <property type="match status" value="1"/>
</dbReference>
<dbReference type="SMART" id="SM00513">
    <property type="entry name" value="SAP"/>
    <property type="match status" value="1"/>
</dbReference>